<reference evidence="2" key="1">
    <citation type="submission" date="2018-05" db="EMBL/GenBank/DDBJ databases">
        <title>Draft genome of Mucuna pruriens seed.</title>
        <authorList>
            <person name="Nnadi N.E."/>
            <person name="Vos R."/>
            <person name="Hasami M.H."/>
            <person name="Devisetty U.K."/>
            <person name="Aguiy J.C."/>
        </authorList>
    </citation>
    <scope>NUCLEOTIDE SEQUENCE [LARGE SCALE GENOMIC DNA]</scope>
    <source>
        <strain evidence="2">JCA_2017</strain>
    </source>
</reference>
<dbReference type="PROSITE" id="PS50994">
    <property type="entry name" value="INTEGRASE"/>
    <property type="match status" value="1"/>
</dbReference>
<feature type="non-terminal residue" evidence="2">
    <location>
        <position position="1"/>
    </location>
</feature>
<dbReference type="InterPro" id="IPR012337">
    <property type="entry name" value="RNaseH-like_sf"/>
</dbReference>
<sequence>MVSISAQINSIPMLNGMNFKVWKEAIVIVLGYMDLDLVFRVEKLILTLNNLQEKRFWTLFFRVKDKENIKEYIIEMSNLLAKLKSLKLELGEYLIVHLILISLPTHFGYNYLYLIHEKSQSLHIFKSFKAKVELQLGKKIKVIKYDRGGEYYDRYDGSGEQHPRSFALFLRKCGIVPQYTMPGKPSMNGVTERRNRTLKDMMRKTTPIIGDDAQTIVLDIVLKQDYDEVLP</sequence>
<keyword evidence="3" id="KW-1185">Reference proteome</keyword>
<dbReference type="Gene3D" id="3.30.420.10">
    <property type="entry name" value="Ribonuclease H-like superfamily/Ribonuclease H"/>
    <property type="match status" value="1"/>
</dbReference>
<dbReference type="SUPFAM" id="SSF53098">
    <property type="entry name" value="Ribonuclease H-like"/>
    <property type="match status" value="1"/>
</dbReference>
<dbReference type="GO" id="GO:0003676">
    <property type="term" value="F:nucleic acid binding"/>
    <property type="evidence" value="ECO:0007669"/>
    <property type="project" value="InterPro"/>
</dbReference>
<organism evidence="2 3">
    <name type="scientific">Mucuna pruriens</name>
    <name type="common">Velvet bean</name>
    <name type="synonym">Dolichos pruriens</name>
    <dbReference type="NCBI Taxonomy" id="157652"/>
    <lineage>
        <taxon>Eukaryota</taxon>
        <taxon>Viridiplantae</taxon>
        <taxon>Streptophyta</taxon>
        <taxon>Embryophyta</taxon>
        <taxon>Tracheophyta</taxon>
        <taxon>Spermatophyta</taxon>
        <taxon>Magnoliopsida</taxon>
        <taxon>eudicotyledons</taxon>
        <taxon>Gunneridae</taxon>
        <taxon>Pentapetalae</taxon>
        <taxon>rosids</taxon>
        <taxon>fabids</taxon>
        <taxon>Fabales</taxon>
        <taxon>Fabaceae</taxon>
        <taxon>Papilionoideae</taxon>
        <taxon>50 kb inversion clade</taxon>
        <taxon>NPAAA clade</taxon>
        <taxon>indigoferoid/millettioid clade</taxon>
        <taxon>Phaseoleae</taxon>
        <taxon>Mucuna</taxon>
    </lineage>
</organism>
<dbReference type="GO" id="GO:0015074">
    <property type="term" value="P:DNA integration"/>
    <property type="evidence" value="ECO:0007669"/>
    <property type="project" value="InterPro"/>
</dbReference>
<protein>
    <recommendedName>
        <fullName evidence="1">Integrase catalytic domain-containing protein</fullName>
    </recommendedName>
</protein>
<dbReference type="Proteomes" id="UP000257109">
    <property type="component" value="Unassembled WGS sequence"/>
</dbReference>
<dbReference type="PANTHER" id="PTHR42648">
    <property type="entry name" value="TRANSPOSASE, PUTATIVE-RELATED"/>
    <property type="match status" value="1"/>
</dbReference>
<dbReference type="EMBL" id="QJKJ01000042">
    <property type="protein sequence ID" value="RDY14615.1"/>
    <property type="molecule type" value="Genomic_DNA"/>
</dbReference>
<dbReference type="InterPro" id="IPR001584">
    <property type="entry name" value="Integrase_cat-core"/>
</dbReference>
<dbReference type="InterPro" id="IPR036397">
    <property type="entry name" value="RNaseH_sf"/>
</dbReference>
<dbReference type="AlphaFoldDB" id="A0A371II06"/>
<feature type="domain" description="Integrase catalytic" evidence="1">
    <location>
        <begin position="63"/>
        <end position="231"/>
    </location>
</feature>
<accession>A0A371II06</accession>
<evidence type="ECO:0000313" key="3">
    <source>
        <dbReference type="Proteomes" id="UP000257109"/>
    </source>
</evidence>
<proteinExistence type="predicted"/>
<dbReference type="InterPro" id="IPR039537">
    <property type="entry name" value="Retrotran_Ty1/copia-like"/>
</dbReference>
<comment type="caution">
    <text evidence="2">The sequence shown here is derived from an EMBL/GenBank/DDBJ whole genome shotgun (WGS) entry which is preliminary data.</text>
</comment>
<name>A0A371II06_MUCPR</name>
<dbReference type="PANTHER" id="PTHR42648:SF28">
    <property type="entry name" value="TRANSPOSON-ENCODED PROTEIN WITH RIBONUCLEASE H-LIKE AND RETROVIRUS ZINC FINGER-LIKE DOMAINS"/>
    <property type="match status" value="1"/>
</dbReference>
<dbReference type="OrthoDB" id="1935865at2759"/>
<gene>
    <name evidence="2" type="ORF">CR513_00296</name>
</gene>
<evidence type="ECO:0000259" key="1">
    <source>
        <dbReference type="PROSITE" id="PS50994"/>
    </source>
</evidence>
<dbReference type="STRING" id="157652.A0A371II06"/>
<evidence type="ECO:0000313" key="2">
    <source>
        <dbReference type="EMBL" id="RDY14615.1"/>
    </source>
</evidence>